<feature type="transmembrane region" description="Helical" evidence="1">
    <location>
        <begin position="96"/>
        <end position="117"/>
    </location>
</feature>
<keyword evidence="1" id="KW-1133">Transmembrane helix</keyword>
<feature type="transmembrane region" description="Helical" evidence="1">
    <location>
        <begin position="167"/>
        <end position="186"/>
    </location>
</feature>
<feature type="transmembrane region" description="Helical" evidence="1">
    <location>
        <begin position="334"/>
        <end position="354"/>
    </location>
</feature>
<evidence type="ECO:0000256" key="1">
    <source>
        <dbReference type="SAM" id="Phobius"/>
    </source>
</evidence>
<feature type="transmembrane region" description="Helical" evidence="1">
    <location>
        <begin position="232"/>
        <end position="255"/>
    </location>
</feature>
<feature type="transmembrane region" description="Helical" evidence="1">
    <location>
        <begin position="124"/>
        <end position="147"/>
    </location>
</feature>
<feature type="transmembrane region" description="Helical" evidence="1">
    <location>
        <begin position="193"/>
        <end position="220"/>
    </location>
</feature>
<keyword evidence="1" id="KW-0812">Transmembrane</keyword>
<feature type="transmembrane region" description="Helical" evidence="1">
    <location>
        <begin position="391"/>
        <end position="411"/>
    </location>
</feature>
<keyword evidence="1" id="KW-0472">Membrane</keyword>
<evidence type="ECO:0000313" key="2">
    <source>
        <dbReference type="EMBL" id="OGK31820.1"/>
    </source>
</evidence>
<sequence>MSFVSFFVLAVLIGFNTSITTLQNGAFRCLDTLCGMFFWGAHRVDGLWHVALIESAFKQWPPLTPILFNIPLRGYNYLLDFVAHLISLMGVPALRVYFVLLPIVWTFSMIFAVCWFTKRMHQSLSFLFFFLVLVFFGTNMNFLFSLYHHKTFLDFQSFGAALNLVNMQYAFSLITVLGIMGILAQYKATKKELFAMALLLSLALALKFYTGAIMLVLVVSVLTFSKHNVRDLVFIIGIFSMAMFMLYGPLTVARGEPIFSFSPFALSDRFIENSEYFYLPGLANAKYVLMQNSWGPRLFAIHLLALGLFVFFEFGIQLVGLVDIVARGIRHKLFPLDLGLCIAIIAGVAASVMFVQRGQWWNVVQFLYVSLFLMSYFSARAVVVLWGRAPYIIIVLLLLLAPFNFSVWYSFTKPEIGASYIQKEELEAIKYFKKLPGSTFLYLPADSTDTAPPPLWDTPDSPYVPALSGKESYIQSEEILKILDVVYEDRLAQVKRGEVPNVDYIYAYGPPKPFCRYDMEIRQKATPLYTNTPVYIYTLR</sequence>
<dbReference type="EMBL" id="MFZT01000008">
    <property type="protein sequence ID" value="OGK31820.1"/>
    <property type="molecule type" value="Genomic_DNA"/>
</dbReference>
<proteinExistence type="predicted"/>
<evidence type="ECO:0000313" key="3">
    <source>
        <dbReference type="Proteomes" id="UP000178098"/>
    </source>
</evidence>
<dbReference type="Proteomes" id="UP000178098">
    <property type="component" value="Unassembled WGS sequence"/>
</dbReference>
<comment type="caution">
    <text evidence="2">The sequence shown here is derived from an EMBL/GenBank/DDBJ whole genome shotgun (WGS) entry which is preliminary data.</text>
</comment>
<organism evidence="2 3">
    <name type="scientific">Candidatus Roizmanbacteria bacterium RIFCSPHIGHO2_02_FULL_43_11</name>
    <dbReference type="NCBI Taxonomy" id="1802043"/>
    <lineage>
        <taxon>Bacteria</taxon>
        <taxon>Candidatus Roizmaniibacteriota</taxon>
    </lineage>
</organism>
<protein>
    <recommendedName>
        <fullName evidence="4">Glycosyltransferase RgtA/B/C/D-like domain-containing protein</fullName>
    </recommendedName>
</protein>
<dbReference type="AlphaFoldDB" id="A0A1F7HKV0"/>
<feature type="transmembrane region" description="Helical" evidence="1">
    <location>
        <begin position="300"/>
        <end position="322"/>
    </location>
</feature>
<feature type="transmembrane region" description="Helical" evidence="1">
    <location>
        <begin position="360"/>
        <end position="379"/>
    </location>
</feature>
<reference evidence="2 3" key="1">
    <citation type="journal article" date="2016" name="Nat. Commun.">
        <title>Thousands of microbial genomes shed light on interconnected biogeochemical processes in an aquifer system.</title>
        <authorList>
            <person name="Anantharaman K."/>
            <person name="Brown C.T."/>
            <person name="Hug L.A."/>
            <person name="Sharon I."/>
            <person name="Castelle C.J."/>
            <person name="Probst A.J."/>
            <person name="Thomas B.C."/>
            <person name="Singh A."/>
            <person name="Wilkins M.J."/>
            <person name="Karaoz U."/>
            <person name="Brodie E.L."/>
            <person name="Williams K.H."/>
            <person name="Hubbard S.S."/>
            <person name="Banfield J.F."/>
        </authorList>
    </citation>
    <scope>NUCLEOTIDE SEQUENCE [LARGE SCALE GENOMIC DNA]</scope>
</reference>
<name>A0A1F7HKV0_9BACT</name>
<gene>
    <name evidence="2" type="ORF">A3D08_03095</name>
</gene>
<accession>A0A1F7HKV0</accession>
<evidence type="ECO:0008006" key="4">
    <source>
        <dbReference type="Google" id="ProtNLM"/>
    </source>
</evidence>